<accession>A0ABR8XIW9</accession>
<protein>
    <submittedName>
        <fullName evidence="1">Sporulation protein YqfD</fullName>
    </submittedName>
</protein>
<comment type="caution">
    <text evidence="1">The sequence shown here is derived from an EMBL/GenBank/DDBJ whole genome shotgun (WGS) entry which is preliminary data.</text>
</comment>
<proteinExistence type="predicted"/>
<reference evidence="1 2" key="1">
    <citation type="submission" date="2020-08" db="EMBL/GenBank/DDBJ databases">
        <title>A Genomic Blueprint of the Chicken Gut Microbiome.</title>
        <authorList>
            <person name="Gilroy R."/>
            <person name="Ravi A."/>
            <person name="Getino M."/>
            <person name="Pursley I."/>
            <person name="Horton D.L."/>
            <person name="Alikhan N.-F."/>
            <person name="Baker D."/>
            <person name="Gharbi K."/>
            <person name="Hall N."/>
            <person name="Watson M."/>
            <person name="Adriaenssens E.M."/>
            <person name="Foster-Nyarko E."/>
            <person name="Jarju S."/>
            <person name="Secka A."/>
            <person name="Antonio M."/>
            <person name="Oren A."/>
            <person name="Chaudhuri R."/>
            <person name="La Ragione R.M."/>
            <person name="Hildebrand F."/>
            <person name="Pallen M.J."/>
        </authorList>
    </citation>
    <scope>NUCLEOTIDE SEQUENCE [LARGE SCALE GENOMIC DNA]</scope>
    <source>
        <strain evidence="1 2">Sa1YVA6</strain>
    </source>
</reference>
<keyword evidence="2" id="KW-1185">Reference proteome</keyword>
<dbReference type="Pfam" id="PF06898">
    <property type="entry name" value="YqfD"/>
    <property type="match status" value="1"/>
</dbReference>
<sequence>MKRPYKKLITIKMKQSKEAHTFITLLKKNNVRITQLRFPQKEITFQLAYNDLSLIRKLRKQAKVRIAIRYSEPEVILQKDLKTGIGLILLLIIPLLLSRFIWQVEVEAQTVELEDEVMDYLQQEVGIEFPVRKSAFISDNEIRQTMMRQFREFSWVHIMKNGSKVTISPQLAPKIEPPQKPSTNQYLVAANNGVVTHFQIEKGIRKVEPNTTVYRGDVLVSGILEYGEKSIMIGAEGKVFVDYWLETSFTIPKTIKMEVLDDYGWNYKINWSEIGASIEQKSFKPLKSIVTYEPYRMFQKKTEKISEKDIESVILPLLHEKMIYSLPLESAIKAEKLLHVYADDDTVKGKVLYLVNENIAKPHLIHQGE</sequence>
<organism evidence="1 2">
    <name type="scientific">Solibacillus merdavium</name>
    <dbReference type="NCBI Taxonomy" id="2762218"/>
    <lineage>
        <taxon>Bacteria</taxon>
        <taxon>Bacillati</taxon>
        <taxon>Bacillota</taxon>
        <taxon>Bacilli</taxon>
        <taxon>Bacillales</taxon>
        <taxon>Caryophanaceae</taxon>
        <taxon>Solibacillus</taxon>
    </lineage>
</organism>
<gene>
    <name evidence="1" type="ORF">H9632_02170</name>
</gene>
<dbReference type="InterPro" id="IPR010690">
    <property type="entry name" value="YqfD"/>
</dbReference>
<evidence type="ECO:0000313" key="1">
    <source>
        <dbReference type="EMBL" id="MBD8031857.1"/>
    </source>
</evidence>
<dbReference type="EMBL" id="JACSPW010000001">
    <property type="protein sequence ID" value="MBD8031857.1"/>
    <property type="molecule type" value="Genomic_DNA"/>
</dbReference>
<dbReference type="RefSeq" id="WP_191702474.1">
    <property type="nucleotide sequence ID" value="NZ_JACSPW010000001.1"/>
</dbReference>
<evidence type="ECO:0000313" key="2">
    <source>
        <dbReference type="Proteomes" id="UP000600565"/>
    </source>
</evidence>
<dbReference type="Proteomes" id="UP000600565">
    <property type="component" value="Unassembled WGS sequence"/>
</dbReference>
<name>A0ABR8XIW9_9BACL</name>